<evidence type="ECO:0000256" key="1">
    <source>
        <dbReference type="SAM" id="MobiDB-lite"/>
    </source>
</evidence>
<accession>A0A6J4PEJ8</accession>
<protein>
    <submittedName>
        <fullName evidence="2">Uncharacterized protein</fullName>
    </submittedName>
</protein>
<name>A0A6J4PEJ8_9ACTN</name>
<sequence>MALRGLEGHLPFGVGALLFGLARPSASRLALSILPTVRVLKKMPIRSRAVRTRYAPSSGFSCSLRTSTIASRSTFCTPFGRPRFLSSRPAGPSSIHRASTLRTVERSTFR</sequence>
<proteinExistence type="predicted"/>
<gene>
    <name evidence="2" type="ORF">AVDCRST_MAG22-2064</name>
</gene>
<dbReference type="EMBL" id="CADCUV010000084">
    <property type="protein sequence ID" value="CAA9413622.1"/>
    <property type="molecule type" value="Genomic_DNA"/>
</dbReference>
<reference evidence="2" key="1">
    <citation type="submission" date="2020-02" db="EMBL/GenBank/DDBJ databases">
        <authorList>
            <person name="Meier V. D."/>
        </authorList>
    </citation>
    <scope>NUCLEOTIDE SEQUENCE</scope>
    <source>
        <strain evidence="2">AVDCRST_MAG22</strain>
    </source>
</reference>
<feature type="region of interest" description="Disordered" evidence="1">
    <location>
        <begin position="86"/>
        <end position="110"/>
    </location>
</feature>
<evidence type="ECO:0000313" key="2">
    <source>
        <dbReference type="EMBL" id="CAA9413622.1"/>
    </source>
</evidence>
<dbReference type="AlphaFoldDB" id="A0A6J4PEJ8"/>
<organism evidence="2">
    <name type="scientific">uncultured Rubrobacteraceae bacterium</name>
    <dbReference type="NCBI Taxonomy" id="349277"/>
    <lineage>
        <taxon>Bacteria</taxon>
        <taxon>Bacillati</taxon>
        <taxon>Actinomycetota</taxon>
        <taxon>Rubrobacteria</taxon>
        <taxon>Rubrobacterales</taxon>
        <taxon>Rubrobacteraceae</taxon>
        <taxon>environmental samples</taxon>
    </lineage>
</organism>